<name>A0A5Q2RJL2_9ACTN</name>
<reference evidence="4 5" key="1">
    <citation type="submission" date="2019-11" db="EMBL/GenBank/DDBJ databases">
        <authorList>
            <person name="He Y."/>
        </authorList>
    </citation>
    <scope>NUCLEOTIDE SEQUENCE [LARGE SCALE GENOMIC DNA]</scope>
    <source>
        <strain evidence="4 5">SCSIO 58843</strain>
    </source>
</reference>
<dbReference type="InterPro" id="IPR018535">
    <property type="entry name" value="DUF1996"/>
</dbReference>
<dbReference type="KEGG" id="atq:GH723_13290"/>
<evidence type="ECO:0000256" key="2">
    <source>
        <dbReference type="SAM" id="Phobius"/>
    </source>
</evidence>
<dbReference type="Proteomes" id="UP000334019">
    <property type="component" value="Chromosome"/>
</dbReference>
<proteinExistence type="predicted"/>
<sequence>MSPRVGRTLASTRTSPGGARSMETRSTRRAAVTGAAVLGVLAAVALVVLAVAPGSDRSDRRGLAGLVTGSSGTSAPPGPSADGGPPPTATAEAIRVEGEVPESSAAEPSGNFRTICVASHLAYDDPIVNPGEPGASHLHMFFGNTETDASSTYESLRAAGGSTCQGGILNRTGYWAPAVLDAEGQVVLPEFVSVYYKGTGTAAEVRSVDELPPGLRMIAGYDAATGEGDHFDWYCEVTQDKGPTIPSCPEDELVGVVLPFPPCWDGVNLDSPDHRRHVAQKVRDPHTGTEACPDSHPVHLPELTIGIWYPHEGDSADWHLSSDRPPGEPAYPDGSTFHSDWFGAWDPEVQETWTERCIVGLLNCVGGELGDGTQLGGPEVGLPAGRVPAPPPP</sequence>
<keyword evidence="5" id="KW-1185">Reference proteome</keyword>
<feature type="domain" description="DUF1996" evidence="3">
    <location>
        <begin position="125"/>
        <end position="345"/>
    </location>
</feature>
<gene>
    <name evidence="4" type="ORF">GH723_13290</name>
</gene>
<accession>A0A5Q2RJL2</accession>
<keyword evidence="2" id="KW-1133">Transmembrane helix</keyword>
<dbReference type="PANTHER" id="PTHR43662">
    <property type="match status" value="1"/>
</dbReference>
<evidence type="ECO:0000313" key="4">
    <source>
        <dbReference type="EMBL" id="QGG95993.1"/>
    </source>
</evidence>
<dbReference type="PANTHER" id="PTHR43662:SF3">
    <property type="entry name" value="DOMAIN PROTEIN, PUTATIVE (AFU_ORTHOLOGUE AFUA_6G11970)-RELATED"/>
    <property type="match status" value="1"/>
</dbReference>
<dbReference type="AlphaFoldDB" id="A0A5Q2RJL2"/>
<keyword evidence="2" id="KW-0472">Membrane</keyword>
<feature type="region of interest" description="Disordered" evidence="1">
    <location>
        <begin position="1"/>
        <end position="27"/>
    </location>
</feature>
<evidence type="ECO:0000313" key="5">
    <source>
        <dbReference type="Proteomes" id="UP000334019"/>
    </source>
</evidence>
<dbReference type="EMBL" id="CP045851">
    <property type="protein sequence ID" value="QGG95993.1"/>
    <property type="molecule type" value="Genomic_DNA"/>
</dbReference>
<organism evidence="4 5">
    <name type="scientific">Actinomarinicola tropica</name>
    <dbReference type="NCBI Taxonomy" id="2789776"/>
    <lineage>
        <taxon>Bacteria</taxon>
        <taxon>Bacillati</taxon>
        <taxon>Actinomycetota</taxon>
        <taxon>Acidimicrobiia</taxon>
        <taxon>Acidimicrobiales</taxon>
        <taxon>Iamiaceae</taxon>
        <taxon>Actinomarinicola</taxon>
    </lineage>
</organism>
<feature type="compositionally biased region" description="Pro residues" evidence="1">
    <location>
        <begin position="76"/>
        <end position="88"/>
    </location>
</feature>
<evidence type="ECO:0000256" key="1">
    <source>
        <dbReference type="SAM" id="MobiDB-lite"/>
    </source>
</evidence>
<evidence type="ECO:0000259" key="3">
    <source>
        <dbReference type="Pfam" id="PF09362"/>
    </source>
</evidence>
<feature type="region of interest" description="Disordered" evidence="1">
    <location>
        <begin position="56"/>
        <end position="90"/>
    </location>
</feature>
<dbReference type="Pfam" id="PF09362">
    <property type="entry name" value="DUF1996"/>
    <property type="match status" value="1"/>
</dbReference>
<protein>
    <submittedName>
        <fullName evidence="4">DUF1996 domain-containing protein</fullName>
    </submittedName>
</protein>
<feature type="transmembrane region" description="Helical" evidence="2">
    <location>
        <begin position="30"/>
        <end position="52"/>
    </location>
</feature>
<keyword evidence="2" id="KW-0812">Transmembrane</keyword>